<evidence type="ECO:0000256" key="3">
    <source>
        <dbReference type="ARBA" id="ARBA00022723"/>
    </source>
</evidence>
<evidence type="ECO:0000313" key="12">
    <source>
        <dbReference type="Proteomes" id="UP000067476"/>
    </source>
</evidence>
<dbReference type="InterPro" id="IPR018220">
    <property type="entry name" value="Adenylosuccin_syn_GTP-bd"/>
</dbReference>
<protein>
    <recommendedName>
        <fullName evidence="8 10">Adenylosuccinate synthetase</fullName>
        <shortName evidence="8">AMPSase</shortName>
        <shortName evidence="8">AdSS</shortName>
        <ecNumber evidence="8 10">6.3.4.4</ecNumber>
    </recommendedName>
    <alternativeName>
        <fullName evidence="8">IMP--aspartate ligase</fullName>
    </alternativeName>
</protein>
<evidence type="ECO:0000313" key="11">
    <source>
        <dbReference type="EMBL" id="AKX34702.1"/>
    </source>
</evidence>
<feature type="active site" evidence="9">
    <location>
        <position position="142"/>
    </location>
</feature>
<evidence type="ECO:0000256" key="7">
    <source>
        <dbReference type="ARBA" id="ARBA00023134"/>
    </source>
</evidence>
<feature type="binding site" description="in other chain" evidence="8">
    <location>
        <begin position="16"/>
        <end position="19"/>
    </location>
    <ligand>
        <name>IMP</name>
        <dbReference type="ChEBI" id="CHEBI:58053"/>
        <note>ligand shared between dimeric partners</note>
    </ligand>
</feature>
<feature type="binding site" evidence="8">
    <location>
        <begin position="415"/>
        <end position="417"/>
    </location>
    <ligand>
        <name>GTP</name>
        <dbReference type="ChEBI" id="CHEBI:37565"/>
    </ligand>
</feature>
<dbReference type="Gene3D" id="1.10.300.10">
    <property type="entry name" value="Adenylosuccinate Synthetase, subunit A, domain 2"/>
    <property type="match status" value="1"/>
</dbReference>
<evidence type="ECO:0000256" key="10">
    <source>
        <dbReference type="RuleBase" id="RU000520"/>
    </source>
</evidence>
<dbReference type="InterPro" id="IPR042109">
    <property type="entry name" value="Adenylosuccinate_synth_dom1"/>
</dbReference>
<dbReference type="SUPFAM" id="SSF52540">
    <property type="entry name" value="P-loop containing nucleoside triphosphate hydrolases"/>
    <property type="match status" value="1"/>
</dbReference>
<dbReference type="GO" id="GO:0005525">
    <property type="term" value="F:GTP binding"/>
    <property type="evidence" value="ECO:0007669"/>
    <property type="project" value="UniProtKB-UniRule"/>
</dbReference>
<keyword evidence="4 8" id="KW-0547">Nucleotide-binding</keyword>
<feature type="binding site" evidence="8">
    <location>
        <position position="307"/>
    </location>
    <ligand>
        <name>GTP</name>
        <dbReference type="ChEBI" id="CHEBI:37565"/>
    </ligand>
</feature>
<keyword evidence="5 8" id="KW-0658">Purine biosynthesis</keyword>
<comment type="subcellular location">
    <subcellularLocation>
        <location evidence="8">Cytoplasm</location>
    </subcellularLocation>
</comment>
<dbReference type="GO" id="GO:0004019">
    <property type="term" value="F:adenylosuccinate synthase activity"/>
    <property type="evidence" value="ECO:0007669"/>
    <property type="project" value="UniProtKB-UniRule"/>
</dbReference>
<evidence type="ECO:0000256" key="2">
    <source>
        <dbReference type="ARBA" id="ARBA00022598"/>
    </source>
</evidence>
<dbReference type="CDD" id="cd03108">
    <property type="entry name" value="AdSS"/>
    <property type="match status" value="1"/>
</dbReference>
<dbReference type="InterPro" id="IPR033128">
    <property type="entry name" value="Adenylosuccin_syn_Lys_AS"/>
</dbReference>
<dbReference type="PROSITE" id="PS01266">
    <property type="entry name" value="ADENYLOSUCCIN_SYN_1"/>
    <property type="match status" value="1"/>
</dbReference>
<dbReference type="PATRIC" id="fig|216942.3.peg.1114"/>
<dbReference type="Gene3D" id="3.40.440.10">
    <property type="entry name" value="Adenylosuccinate Synthetase, subunit A, domain 1"/>
    <property type="match status" value="1"/>
</dbReference>
<dbReference type="EMBL" id="CP012357">
    <property type="protein sequence ID" value="AKX34702.1"/>
    <property type="molecule type" value="Genomic_DNA"/>
</dbReference>
<feature type="binding site" evidence="8">
    <location>
        <begin position="301"/>
        <end position="307"/>
    </location>
    <ligand>
        <name>substrate</name>
    </ligand>
</feature>
<feature type="binding site" description="in other chain" evidence="8">
    <location>
        <begin position="41"/>
        <end position="44"/>
    </location>
    <ligand>
        <name>IMP</name>
        <dbReference type="ChEBI" id="CHEBI:58053"/>
        <note>ligand shared between dimeric partners</note>
    </ligand>
</feature>
<keyword evidence="6 8" id="KW-0460">Magnesium</keyword>
<comment type="cofactor">
    <cofactor evidence="8">
        <name>Mg(2+)</name>
        <dbReference type="ChEBI" id="CHEBI:18420"/>
    </cofactor>
    <text evidence="8">Binds 1 Mg(2+) ion per subunit.</text>
</comment>
<feature type="binding site" evidence="8">
    <location>
        <position position="16"/>
    </location>
    <ligand>
        <name>Mg(2+)</name>
        <dbReference type="ChEBI" id="CHEBI:18420"/>
    </ligand>
</feature>
<dbReference type="NCBIfam" id="NF002223">
    <property type="entry name" value="PRK01117.1"/>
    <property type="match status" value="1"/>
</dbReference>
<proteinExistence type="inferred from homology"/>
<dbReference type="NCBIfam" id="TIGR00184">
    <property type="entry name" value="purA"/>
    <property type="match status" value="1"/>
</dbReference>
<feature type="binding site" description="in other chain" evidence="8">
    <location>
        <position position="226"/>
    </location>
    <ligand>
        <name>IMP</name>
        <dbReference type="ChEBI" id="CHEBI:58053"/>
        <note>ligand shared between dimeric partners</note>
    </ligand>
</feature>
<name>A0A0K1W3L1_9MOLU</name>
<dbReference type="EC" id="6.3.4.4" evidence="8 10"/>
<keyword evidence="2 8" id="KW-0436">Ligase</keyword>
<dbReference type="InterPro" id="IPR042111">
    <property type="entry name" value="Adenylosuccinate_synth_dom3"/>
</dbReference>
<dbReference type="UniPathway" id="UPA00075">
    <property type="reaction ID" value="UER00335"/>
</dbReference>
<comment type="similarity">
    <text evidence="8 10">Belongs to the adenylosuccinate synthetase family.</text>
</comment>
<feature type="active site" description="Proton acceptor" evidence="8">
    <location>
        <position position="16"/>
    </location>
</feature>
<evidence type="ECO:0000256" key="9">
    <source>
        <dbReference type="PROSITE-ProRule" id="PRU10134"/>
    </source>
</evidence>
<keyword evidence="8" id="KW-0963">Cytoplasm</keyword>
<dbReference type="InterPro" id="IPR001114">
    <property type="entry name" value="Adenylosuccinate_synthetase"/>
</dbReference>
<keyword evidence="3 8" id="KW-0479">Metal-binding</keyword>
<accession>A0A0K1W3L1</accession>
<comment type="pathway">
    <text evidence="8 10">Purine metabolism; AMP biosynthesis via de novo pathway; AMP from IMP: step 1/2.</text>
</comment>
<feature type="binding site" evidence="8">
    <location>
        <begin position="15"/>
        <end position="21"/>
    </location>
    <ligand>
        <name>GTP</name>
        <dbReference type="ChEBI" id="CHEBI:37565"/>
    </ligand>
</feature>
<comment type="catalytic activity">
    <reaction evidence="8 10">
        <text>IMP + L-aspartate + GTP = N(6)-(1,2-dicarboxyethyl)-AMP + GDP + phosphate + 2 H(+)</text>
        <dbReference type="Rhea" id="RHEA:15753"/>
        <dbReference type="ChEBI" id="CHEBI:15378"/>
        <dbReference type="ChEBI" id="CHEBI:29991"/>
        <dbReference type="ChEBI" id="CHEBI:37565"/>
        <dbReference type="ChEBI" id="CHEBI:43474"/>
        <dbReference type="ChEBI" id="CHEBI:57567"/>
        <dbReference type="ChEBI" id="CHEBI:58053"/>
        <dbReference type="ChEBI" id="CHEBI:58189"/>
        <dbReference type="EC" id="6.3.4.4"/>
    </reaction>
</comment>
<dbReference type="GO" id="GO:0044208">
    <property type="term" value="P:'de novo' AMP biosynthetic process"/>
    <property type="evidence" value="ECO:0007669"/>
    <property type="project" value="UniProtKB-UniRule"/>
</dbReference>
<dbReference type="GO" id="GO:0000287">
    <property type="term" value="F:magnesium ion binding"/>
    <property type="evidence" value="ECO:0007669"/>
    <property type="project" value="UniProtKB-UniRule"/>
</dbReference>
<dbReference type="Proteomes" id="UP000067476">
    <property type="component" value="Chromosome"/>
</dbReference>
<evidence type="ECO:0000256" key="5">
    <source>
        <dbReference type="ARBA" id="ARBA00022755"/>
    </source>
</evidence>
<organism evidence="11 12">
    <name type="scientific">Spiroplasma litorale</name>
    <dbReference type="NCBI Taxonomy" id="216942"/>
    <lineage>
        <taxon>Bacteria</taxon>
        <taxon>Bacillati</taxon>
        <taxon>Mycoplasmatota</taxon>
        <taxon>Mollicutes</taxon>
        <taxon>Entomoplasmatales</taxon>
        <taxon>Spiroplasmataceae</taxon>
        <taxon>Spiroplasma</taxon>
    </lineage>
</organism>
<comment type="function">
    <text evidence="8">Plays an important role in the de novo pathway of purine nucleotide biosynthesis. Catalyzes the first committed step in the biosynthesis of AMP from IMP.</text>
</comment>
<keyword evidence="7 8" id="KW-0342">GTP-binding</keyword>
<dbReference type="SMART" id="SM00788">
    <property type="entry name" value="Adenylsucc_synt"/>
    <property type="match status" value="1"/>
</dbReference>
<evidence type="ECO:0000256" key="6">
    <source>
        <dbReference type="ARBA" id="ARBA00022842"/>
    </source>
</evidence>
<gene>
    <name evidence="8 11" type="primary">purA</name>
    <name evidence="11" type="ORF">SLITO_v1c10910</name>
</gene>
<dbReference type="PANTHER" id="PTHR11846:SF0">
    <property type="entry name" value="ADENYLOSUCCINATE SYNTHETASE"/>
    <property type="match status" value="1"/>
</dbReference>
<dbReference type="InterPro" id="IPR027417">
    <property type="entry name" value="P-loop_NTPase"/>
</dbReference>
<comment type="subunit">
    <text evidence="1 8">Homodimer.</text>
</comment>
<feature type="active site" description="Proton donor" evidence="8">
    <location>
        <position position="44"/>
    </location>
</feature>
<evidence type="ECO:0000256" key="1">
    <source>
        <dbReference type="ARBA" id="ARBA00011738"/>
    </source>
</evidence>
<dbReference type="FunFam" id="3.90.170.10:FF:000001">
    <property type="entry name" value="Adenylosuccinate synthetase"/>
    <property type="match status" value="1"/>
</dbReference>
<feature type="binding site" description="in other chain" evidence="8">
    <location>
        <position position="131"/>
    </location>
    <ligand>
        <name>IMP</name>
        <dbReference type="ChEBI" id="CHEBI:58053"/>
        <note>ligand shared between dimeric partners</note>
    </ligand>
</feature>
<feature type="binding site" evidence="8">
    <location>
        <begin position="43"/>
        <end position="45"/>
    </location>
    <ligand>
        <name>GTP</name>
        <dbReference type="ChEBI" id="CHEBI:37565"/>
    </ligand>
</feature>
<dbReference type="GO" id="GO:0046040">
    <property type="term" value="P:IMP metabolic process"/>
    <property type="evidence" value="ECO:0007669"/>
    <property type="project" value="TreeGrafter"/>
</dbReference>
<dbReference type="AlphaFoldDB" id="A0A0K1W3L1"/>
<dbReference type="PROSITE" id="PS00513">
    <property type="entry name" value="ADENYLOSUCCIN_SYN_2"/>
    <property type="match status" value="1"/>
</dbReference>
<dbReference type="KEGG" id="sll:SLITO_v1c10910"/>
<dbReference type="OrthoDB" id="9807553at2"/>
<dbReference type="GO" id="GO:0005737">
    <property type="term" value="C:cytoplasm"/>
    <property type="evidence" value="ECO:0007669"/>
    <property type="project" value="UniProtKB-SubCell"/>
</dbReference>
<feature type="binding site" description="in other chain" evidence="8">
    <location>
        <position position="305"/>
    </location>
    <ligand>
        <name>IMP</name>
        <dbReference type="ChEBI" id="CHEBI:58053"/>
        <note>ligand shared between dimeric partners</note>
    </ligand>
</feature>
<dbReference type="FunFam" id="1.10.300.10:FF:000001">
    <property type="entry name" value="Adenylosuccinate synthetase"/>
    <property type="match status" value="1"/>
</dbReference>
<feature type="binding site" description="in other chain" evidence="8">
    <location>
        <position position="241"/>
    </location>
    <ligand>
        <name>IMP</name>
        <dbReference type="ChEBI" id="CHEBI:58053"/>
        <note>ligand shared between dimeric partners</note>
    </ligand>
</feature>
<evidence type="ECO:0000256" key="8">
    <source>
        <dbReference type="HAMAP-Rule" id="MF_00011"/>
    </source>
</evidence>
<evidence type="ECO:0000256" key="4">
    <source>
        <dbReference type="ARBA" id="ARBA00022741"/>
    </source>
</evidence>
<feature type="binding site" evidence="8">
    <location>
        <position position="145"/>
    </location>
    <ligand>
        <name>IMP</name>
        <dbReference type="ChEBI" id="CHEBI:58053"/>
        <note>ligand shared between dimeric partners</note>
    </ligand>
</feature>
<dbReference type="InterPro" id="IPR042110">
    <property type="entry name" value="Adenylosuccinate_synth_dom2"/>
</dbReference>
<dbReference type="RefSeq" id="WP_075058780.1">
    <property type="nucleotide sequence ID" value="NZ_CP012357.1"/>
</dbReference>
<keyword evidence="12" id="KW-1185">Reference proteome</keyword>
<dbReference type="Pfam" id="PF00709">
    <property type="entry name" value="Adenylsucc_synt"/>
    <property type="match status" value="1"/>
</dbReference>
<sequence length="430" mass="47877">MRKYNSLVIVGAQWGDEGKGKMTDYFGQKADVVVRFSGGDNAGHVINFNGEKHKVTIVPSGIFNKKTTNVIGNGCVINLDNLIKEIDVIEKFGTSHGNLLISNKAHVLMPYHIEIDNALENERKDFKIGTTKKGIGPAYNDKISRFGIRICDIPRPSFGEHLKATYDYNVKFLKKMFDIDFSITFEDLYDQLQAAYNKIKPWVTDCDIFVENAIKDGKNVLFEGAQGAMLDIDHGTYPYVTSSNTSANNASIGTGISHKLIEKTLGIVKAYCTRVGEGPFPSEINDEIANKIRTVGNEFGSNTGRPRRIGWFDAVALKHAIRTSGLDSIFITLLDVLTGIDTLNICVGYELNNKKISIMPNNANDLADCKPIYISTPGWTKDITKITSFIELPDEAKNYIKLIEKICEIKIDGFSVGPDRNQTILYEDFF</sequence>
<dbReference type="PANTHER" id="PTHR11846">
    <property type="entry name" value="ADENYLOSUCCINATE SYNTHETASE"/>
    <property type="match status" value="1"/>
</dbReference>
<reference evidence="11 12" key="1">
    <citation type="journal article" date="2015" name="Genome Announc.">
        <title>Complete Genome Sequence of Spiroplasma litorale TN-1T (DSM 21781), a Bacterium Isolated from a Green-Eyed Horsefly (Tabanus nigrovittatus).</title>
        <authorList>
            <person name="Lo W.S."/>
            <person name="Lai Y.C."/>
            <person name="Lien Y.W."/>
            <person name="Wang T.H."/>
            <person name="Kuo C.H."/>
        </authorList>
    </citation>
    <scope>NUCLEOTIDE SEQUENCE [LARGE SCALE GENOMIC DNA]</scope>
    <source>
        <strain evidence="11 12">TN-1</strain>
    </source>
</reference>
<feature type="binding site" evidence="8">
    <location>
        <position position="43"/>
    </location>
    <ligand>
        <name>Mg(2+)</name>
        <dbReference type="ChEBI" id="CHEBI:18420"/>
    </ligand>
</feature>
<dbReference type="HAMAP" id="MF_00011">
    <property type="entry name" value="Adenylosucc_synth"/>
    <property type="match status" value="1"/>
</dbReference>
<feature type="binding site" evidence="8">
    <location>
        <begin position="333"/>
        <end position="335"/>
    </location>
    <ligand>
        <name>GTP</name>
        <dbReference type="ChEBI" id="CHEBI:37565"/>
    </ligand>
</feature>
<dbReference type="Gene3D" id="3.90.170.10">
    <property type="entry name" value="Adenylosuccinate Synthetase, subunit A, domain 3"/>
    <property type="match status" value="1"/>
</dbReference>
<dbReference type="STRING" id="216942.SLITO_v1c10910"/>